<dbReference type="NCBIfam" id="TIGR01841">
    <property type="entry name" value="phasin"/>
    <property type="match status" value="1"/>
</dbReference>
<evidence type="ECO:0000259" key="1">
    <source>
        <dbReference type="Pfam" id="PF09361"/>
    </source>
</evidence>
<dbReference type="InterPro" id="IPR010127">
    <property type="entry name" value="Phasin_subfam-1"/>
</dbReference>
<organism evidence="2 3">
    <name type="scientific">Candidatus Nucleicultrix amoebiphila FS5</name>
    <dbReference type="NCBI Taxonomy" id="1414854"/>
    <lineage>
        <taxon>Bacteria</taxon>
        <taxon>Pseudomonadati</taxon>
        <taxon>Pseudomonadota</taxon>
        <taxon>Alphaproteobacteria</taxon>
        <taxon>Holosporales</taxon>
        <taxon>Candidatus Nucleicultricaceae</taxon>
        <taxon>Candidatus Nucleicultrix</taxon>
    </lineage>
</organism>
<proteinExistence type="predicted"/>
<dbReference type="InterPro" id="IPR018968">
    <property type="entry name" value="Phasin"/>
</dbReference>
<reference evidence="2 3" key="1">
    <citation type="submission" date="2014-06" db="EMBL/GenBank/DDBJ databases">
        <title>The genome of the endonuclear symbiont Nucleicultrix amoebiphila.</title>
        <authorList>
            <person name="Schulz F."/>
            <person name="Horn M."/>
        </authorList>
    </citation>
    <scope>NUCLEOTIDE SEQUENCE [LARGE SCALE GENOMIC DNA]</scope>
    <source>
        <strain evidence="2 3">FS5</strain>
    </source>
</reference>
<evidence type="ECO:0000313" key="3">
    <source>
        <dbReference type="Proteomes" id="UP000237351"/>
    </source>
</evidence>
<dbReference type="EMBL" id="CP008743">
    <property type="protein sequence ID" value="ARN85379.1"/>
    <property type="molecule type" value="Genomic_DNA"/>
</dbReference>
<gene>
    <name evidence="2" type="ORF">GQ61_08860</name>
</gene>
<dbReference type="STRING" id="1414854.GQ61_08860"/>
<dbReference type="KEGG" id="naf:GQ61_08860"/>
<accession>A0A1W6N6J0</accession>
<feature type="domain" description="Phasin" evidence="1">
    <location>
        <begin position="31"/>
        <end position="128"/>
    </location>
</feature>
<protein>
    <recommendedName>
        <fullName evidence="1">Phasin domain-containing protein</fullName>
    </recommendedName>
</protein>
<dbReference type="OrthoDB" id="9812006at2"/>
<dbReference type="RefSeq" id="WP_085784939.1">
    <property type="nucleotide sequence ID" value="NZ_CP008743.1"/>
</dbReference>
<dbReference type="Proteomes" id="UP000237351">
    <property type="component" value="Chromosome"/>
</dbReference>
<name>A0A1W6N6J0_9PROT</name>
<sequence>MAAPSTDKQSNANNYKDFFKNFSMPHFNMEAAMEMHRKNLEVFTKAHKAALDTAKEVGQLHGQYTKKMMDDMKNHISNVRSVSSREDRMKVHADSIKNGFEKAMGHGREVMNMWTKTNRDISDSFAKRFKDGVEEAKSAVKRKSSKS</sequence>
<dbReference type="AlphaFoldDB" id="A0A1W6N6J0"/>
<dbReference type="Pfam" id="PF09361">
    <property type="entry name" value="Phasin_2"/>
    <property type="match status" value="1"/>
</dbReference>
<keyword evidence="3" id="KW-1185">Reference proteome</keyword>
<evidence type="ECO:0000313" key="2">
    <source>
        <dbReference type="EMBL" id="ARN85379.1"/>
    </source>
</evidence>